<gene>
    <name evidence="1" type="ORF">K441DRAFT_598132</name>
</gene>
<evidence type="ECO:0000313" key="2">
    <source>
        <dbReference type="Proteomes" id="UP000250078"/>
    </source>
</evidence>
<reference evidence="1 2" key="1">
    <citation type="journal article" date="2016" name="Nat. Commun.">
        <title>Ectomycorrhizal ecology is imprinted in the genome of the dominant symbiotic fungus Cenococcum geophilum.</title>
        <authorList>
            <consortium name="DOE Joint Genome Institute"/>
            <person name="Peter M."/>
            <person name="Kohler A."/>
            <person name="Ohm R.A."/>
            <person name="Kuo A."/>
            <person name="Krutzmann J."/>
            <person name="Morin E."/>
            <person name="Arend M."/>
            <person name="Barry K.W."/>
            <person name="Binder M."/>
            <person name="Choi C."/>
            <person name="Clum A."/>
            <person name="Copeland A."/>
            <person name="Grisel N."/>
            <person name="Haridas S."/>
            <person name="Kipfer T."/>
            <person name="LaButti K."/>
            <person name="Lindquist E."/>
            <person name="Lipzen A."/>
            <person name="Maire R."/>
            <person name="Meier B."/>
            <person name="Mihaltcheva S."/>
            <person name="Molinier V."/>
            <person name="Murat C."/>
            <person name="Poggeler S."/>
            <person name="Quandt C.A."/>
            <person name="Sperisen C."/>
            <person name="Tritt A."/>
            <person name="Tisserant E."/>
            <person name="Crous P.W."/>
            <person name="Henrissat B."/>
            <person name="Nehls U."/>
            <person name="Egli S."/>
            <person name="Spatafora J.W."/>
            <person name="Grigoriev I.V."/>
            <person name="Martin F.M."/>
        </authorList>
    </citation>
    <scope>NUCLEOTIDE SEQUENCE [LARGE SCALE GENOMIC DNA]</scope>
    <source>
        <strain evidence="1 2">1.58</strain>
    </source>
</reference>
<evidence type="ECO:0000313" key="1">
    <source>
        <dbReference type="EMBL" id="OCK86697.1"/>
    </source>
</evidence>
<name>A0ACC8EKI3_9PEZI</name>
<feature type="non-terminal residue" evidence="1">
    <location>
        <position position="1"/>
    </location>
</feature>
<dbReference type="EMBL" id="KV748289">
    <property type="protein sequence ID" value="OCK86697.1"/>
    <property type="molecule type" value="Genomic_DNA"/>
</dbReference>
<keyword evidence="2" id="KW-1185">Reference proteome</keyword>
<organism evidence="1 2">
    <name type="scientific">Cenococcum geophilum 1.58</name>
    <dbReference type="NCBI Taxonomy" id="794803"/>
    <lineage>
        <taxon>Eukaryota</taxon>
        <taxon>Fungi</taxon>
        <taxon>Dikarya</taxon>
        <taxon>Ascomycota</taxon>
        <taxon>Pezizomycotina</taxon>
        <taxon>Dothideomycetes</taxon>
        <taxon>Pleosporomycetidae</taxon>
        <taxon>Gloniales</taxon>
        <taxon>Gloniaceae</taxon>
        <taxon>Cenococcum</taxon>
    </lineage>
</organism>
<sequence>VQFIIILAVIGTLAFNTAGQVLATAGPVGLLVAIILIGAIGWCVREIVREMVQVFRVLNAIFKYISAWVDKDIV</sequence>
<dbReference type="Proteomes" id="UP000250078">
    <property type="component" value="Unassembled WGS sequence"/>
</dbReference>
<accession>A0ACC8EKI3</accession>
<protein>
    <submittedName>
        <fullName evidence="1">Uncharacterized protein</fullName>
    </submittedName>
</protein>
<proteinExistence type="predicted"/>